<sequence>MSDIEQASIINDKERHNTKQEKLWQELQLDFHLQSYRFPDNKIYGTVTITPESSRKLIEKFILVVNKTNRVEFNRQYETIAASGLNTKRKFPQAYVEAIPMNREWSGVPKRSKTRYFFFTGRVFTLSPNITFEWHKDLEKPHAYLIIEWYHLGDNHAQKYVLYLDNLDIQHIRQKQIRDAFHVKIGEFKPGERHTLELVAQLNNGKETYRSDLMQFTVPSHETQEDAEFITVVNKPAPRNLQIILPPEEEEEEKPSTPEITSIPEEKVQPTNISTPKCCANCKHAPHDKFPGIEHYFIDSTNTFEE</sequence>
<name>A0A815B1A0_ADIRI</name>
<dbReference type="AlphaFoldDB" id="A0A815B1A0"/>
<dbReference type="Proteomes" id="UP000663828">
    <property type="component" value="Unassembled WGS sequence"/>
</dbReference>
<reference evidence="3" key="1">
    <citation type="submission" date="2021-02" db="EMBL/GenBank/DDBJ databases">
        <authorList>
            <person name="Nowell W R."/>
        </authorList>
    </citation>
    <scope>NUCLEOTIDE SEQUENCE</scope>
</reference>
<keyword evidence="4" id="KW-1185">Reference proteome</keyword>
<evidence type="ECO:0000313" key="3">
    <source>
        <dbReference type="EMBL" id="CAF1265784.1"/>
    </source>
</evidence>
<dbReference type="EMBL" id="CAJNOR010002230">
    <property type="protein sequence ID" value="CAF1265784.1"/>
    <property type="molecule type" value="Genomic_DNA"/>
</dbReference>
<organism evidence="3 4">
    <name type="scientific">Adineta ricciae</name>
    <name type="common">Rotifer</name>
    <dbReference type="NCBI Taxonomy" id="249248"/>
    <lineage>
        <taxon>Eukaryota</taxon>
        <taxon>Metazoa</taxon>
        <taxon>Spiralia</taxon>
        <taxon>Gnathifera</taxon>
        <taxon>Rotifera</taxon>
        <taxon>Eurotatoria</taxon>
        <taxon>Bdelloidea</taxon>
        <taxon>Adinetida</taxon>
        <taxon>Adinetidae</taxon>
        <taxon>Adineta</taxon>
    </lineage>
</organism>
<protein>
    <submittedName>
        <fullName evidence="3">Uncharacterized protein</fullName>
    </submittedName>
</protein>
<proteinExistence type="predicted"/>
<evidence type="ECO:0000313" key="2">
    <source>
        <dbReference type="EMBL" id="CAF0890208.1"/>
    </source>
</evidence>
<feature type="region of interest" description="Disordered" evidence="1">
    <location>
        <begin position="245"/>
        <end position="271"/>
    </location>
</feature>
<dbReference type="OrthoDB" id="10029168at2759"/>
<comment type="caution">
    <text evidence="3">The sequence shown here is derived from an EMBL/GenBank/DDBJ whole genome shotgun (WGS) entry which is preliminary data.</text>
</comment>
<dbReference type="Proteomes" id="UP000663852">
    <property type="component" value="Unassembled WGS sequence"/>
</dbReference>
<gene>
    <name evidence="2" type="ORF">EDS130_LOCUS9244</name>
    <name evidence="3" type="ORF">XAT740_LOCUS27024</name>
</gene>
<evidence type="ECO:0000313" key="4">
    <source>
        <dbReference type="Proteomes" id="UP000663828"/>
    </source>
</evidence>
<accession>A0A815B1A0</accession>
<dbReference type="EMBL" id="CAJNOJ010000030">
    <property type="protein sequence ID" value="CAF0890208.1"/>
    <property type="molecule type" value="Genomic_DNA"/>
</dbReference>
<evidence type="ECO:0000256" key="1">
    <source>
        <dbReference type="SAM" id="MobiDB-lite"/>
    </source>
</evidence>